<dbReference type="Proteomes" id="UP000830198">
    <property type="component" value="Chromosome"/>
</dbReference>
<dbReference type="InterPro" id="IPR051199">
    <property type="entry name" value="LPS_LOS_Heptosyltrfase"/>
</dbReference>
<evidence type="ECO:0000313" key="3">
    <source>
        <dbReference type="EMBL" id="UPK72557.1"/>
    </source>
</evidence>
<name>A0ABY4I9I6_CHIFI</name>
<keyword evidence="1" id="KW-0328">Glycosyltransferase</keyword>
<evidence type="ECO:0000256" key="2">
    <source>
        <dbReference type="ARBA" id="ARBA00022679"/>
    </source>
</evidence>
<reference evidence="3 4" key="1">
    <citation type="submission" date="2022-04" db="EMBL/GenBank/DDBJ databases">
        <title>The arsenic-methylating capacity of Chitinophaga filiformis YT5 during chitin decomposition.</title>
        <authorList>
            <person name="Chen G."/>
            <person name="Liang Y."/>
        </authorList>
    </citation>
    <scope>NUCLEOTIDE SEQUENCE [LARGE SCALE GENOMIC DNA]</scope>
    <source>
        <strain evidence="3 4">YT5</strain>
    </source>
</reference>
<protein>
    <submittedName>
        <fullName evidence="3">Glycosyltransferase family 9 protein</fullName>
    </submittedName>
</protein>
<evidence type="ECO:0000256" key="1">
    <source>
        <dbReference type="ARBA" id="ARBA00022676"/>
    </source>
</evidence>
<keyword evidence="4" id="KW-1185">Reference proteome</keyword>
<dbReference type="EMBL" id="CP095855">
    <property type="protein sequence ID" value="UPK72557.1"/>
    <property type="molecule type" value="Genomic_DNA"/>
</dbReference>
<dbReference type="PANTHER" id="PTHR30160:SF1">
    <property type="entry name" value="LIPOPOLYSACCHARIDE 1,2-N-ACETYLGLUCOSAMINETRANSFERASE-RELATED"/>
    <property type="match status" value="1"/>
</dbReference>
<dbReference type="CDD" id="cd03789">
    <property type="entry name" value="GT9_LPS_heptosyltransferase"/>
    <property type="match status" value="1"/>
</dbReference>
<proteinExistence type="predicted"/>
<dbReference type="Gene3D" id="3.40.50.2000">
    <property type="entry name" value="Glycogen Phosphorylase B"/>
    <property type="match status" value="2"/>
</dbReference>
<gene>
    <name evidence="3" type="ORF">MYF79_14790</name>
</gene>
<dbReference type="SUPFAM" id="SSF53756">
    <property type="entry name" value="UDP-Glycosyltransferase/glycogen phosphorylase"/>
    <property type="match status" value="1"/>
</dbReference>
<dbReference type="InterPro" id="IPR002201">
    <property type="entry name" value="Glyco_trans_9"/>
</dbReference>
<dbReference type="RefSeq" id="WP_247814742.1">
    <property type="nucleotide sequence ID" value="NZ_CP095855.1"/>
</dbReference>
<evidence type="ECO:0000313" key="4">
    <source>
        <dbReference type="Proteomes" id="UP000830198"/>
    </source>
</evidence>
<dbReference type="PANTHER" id="PTHR30160">
    <property type="entry name" value="TETRAACYLDISACCHARIDE 4'-KINASE-RELATED"/>
    <property type="match status" value="1"/>
</dbReference>
<accession>A0ABY4I9I6</accession>
<sequence>MMPQSIHKIAVFRALQLGDMLCTVPALRALRTAFPEAHITLLGLPWAASFVERFSKYLDAFVHFPGYPGLPEQPVIPGQFPPFLTAMQEQRFDLVLQMQGNGSIVNPMVALMGGRYTAGYWRQEDGCPDAGLFLEYPEDVSEIERHLLLMEYLNIPRQGTYLEFPITAKDMEDFNQLELPLEAQEYLCVHPGSRGNWRQWPPHFFAAMADEFAEKGWKIVLTGTADERPLTEAVAGLMKHKSINTAGLTTLGSLGVLIKNARALLSNCTGVSHMAAAFETPSVIISMDGEPVRWAPLNKQLHYTIDWTTEPDYEIVLRKGMRLLETT</sequence>
<dbReference type="Pfam" id="PF01075">
    <property type="entry name" value="Glyco_transf_9"/>
    <property type="match status" value="1"/>
</dbReference>
<organism evidence="3 4">
    <name type="scientific">Chitinophaga filiformis</name>
    <name type="common">Myxococcus filiformis</name>
    <name type="synonym">Flexibacter filiformis</name>
    <dbReference type="NCBI Taxonomy" id="104663"/>
    <lineage>
        <taxon>Bacteria</taxon>
        <taxon>Pseudomonadati</taxon>
        <taxon>Bacteroidota</taxon>
        <taxon>Chitinophagia</taxon>
        <taxon>Chitinophagales</taxon>
        <taxon>Chitinophagaceae</taxon>
        <taxon>Chitinophaga</taxon>
    </lineage>
</organism>
<keyword evidence="2" id="KW-0808">Transferase</keyword>